<dbReference type="CDD" id="cd00051">
    <property type="entry name" value="EFh"/>
    <property type="match status" value="1"/>
</dbReference>
<reference evidence="3" key="1">
    <citation type="submission" date="2020-01" db="EMBL/GenBank/DDBJ databases">
        <title>Genome sequence of Kobresia littledalei, the first chromosome-level genome in the family Cyperaceae.</title>
        <authorList>
            <person name="Qu G."/>
        </authorList>
    </citation>
    <scope>NUCLEOTIDE SEQUENCE</scope>
    <source>
        <strain evidence="3">C.B.Clarke</strain>
        <tissue evidence="3">Leaf</tissue>
    </source>
</reference>
<feature type="transmembrane region" description="Helical" evidence="1">
    <location>
        <begin position="52"/>
        <end position="69"/>
    </location>
</feature>
<dbReference type="PROSITE" id="PS50222">
    <property type="entry name" value="EF_HAND_2"/>
    <property type="match status" value="1"/>
</dbReference>
<dbReference type="InterPro" id="IPR011992">
    <property type="entry name" value="EF-hand-dom_pair"/>
</dbReference>
<keyword evidence="4" id="KW-1185">Reference proteome</keyword>
<name>A0A833VHC6_9POAL</name>
<protein>
    <submittedName>
        <fullName evidence="3">Calcium-binding protein CML45</fullName>
    </submittedName>
</protein>
<keyword evidence="1" id="KW-0472">Membrane</keyword>
<dbReference type="Gene3D" id="1.10.238.10">
    <property type="entry name" value="EF-hand"/>
    <property type="match status" value="1"/>
</dbReference>
<keyword evidence="1" id="KW-0812">Transmembrane</keyword>
<dbReference type="Proteomes" id="UP000623129">
    <property type="component" value="Unassembled WGS sequence"/>
</dbReference>
<dbReference type="SUPFAM" id="SSF47473">
    <property type="entry name" value="EF-hand"/>
    <property type="match status" value="1"/>
</dbReference>
<feature type="transmembrane region" description="Helical" evidence="1">
    <location>
        <begin position="20"/>
        <end position="40"/>
    </location>
</feature>
<gene>
    <name evidence="3" type="ORF">FCM35_KLT12952</name>
</gene>
<dbReference type="InterPro" id="IPR002048">
    <property type="entry name" value="EF_hand_dom"/>
</dbReference>
<dbReference type="OrthoDB" id="26525at2759"/>
<evidence type="ECO:0000313" key="4">
    <source>
        <dbReference type="Proteomes" id="UP000623129"/>
    </source>
</evidence>
<comment type="caution">
    <text evidence="3">The sequence shown here is derived from an EMBL/GenBank/DDBJ whole genome shotgun (WGS) entry which is preliminary data.</text>
</comment>
<dbReference type="GO" id="GO:0005509">
    <property type="term" value="F:calcium ion binding"/>
    <property type="evidence" value="ECO:0007669"/>
    <property type="project" value="InterPro"/>
</dbReference>
<keyword evidence="1" id="KW-1133">Transmembrane helix</keyword>
<evidence type="ECO:0000313" key="3">
    <source>
        <dbReference type="EMBL" id="KAF3322963.1"/>
    </source>
</evidence>
<proteinExistence type="predicted"/>
<dbReference type="Pfam" id="PF13499">
    <property type="entry name" value="EF-hand_7"/>
    <property type="match status" value="1"/>
</dbReference>
<organism evidence="3 4">
    <name type="scientific">Carex littledalei</name>
    <dbReference type="NCBI Taxonomy" id="544730"/>
    <lineage>
        <taxon>Eukaryota</taxon>
        <taxon>Viridiplantae</taxon>
        <taxon>Streptophyta</taxon>
        <taxon>Embryophyta</taxon>
        <taxon>Tracheophyta</taxon>
        <taxon>Spermatophyta</taxon>
        <taxon>Magnoliopsida</taxon>
        <taxon>Liliopsida</taxon>
        <taxon>Poales</taxon>
        <taxon>Cyperaceae</taxon>
        <taxon>Cyperoideae</taxon>
        <taxon>Cariceae</taxon>
        <taxon>Carex</taxon>
        <taxon>Carex subgen. Euthyceras</taxon>
    </lineage>
</organism>
<feature type="transmembrane region" description="Helical" evidence="1">
    <location>
        <begin position="109"/>
        <end position="127"/>
    </location>
</feature>
<evidence type="ECO:0000256" key="1">
    <source>
        <dbReference type="SAM" id="Phobius"/>
    </source>
</evidence>
<feature type="transmembrane region" description="Helical" evidence="1">
    <location>
        <begin position="75"/>
        <end position="97"/>
    </location>
</feature>
<dbReference type="SMART" id="SM00054">
    <property type="entry name" value="EFh"/>
    <property type="match status" value="2"/>
</dbReference>
<evidence type="ECO:0000259" key="2">
    <source>
        <dbReference type="PROSITE" id="PS50222"/>
    </source>
</evidence>
<dbReference type="EMBL" id="SWLB01000024">
    <property type="protein sequence ID" value="KAF3322963.1"/>
    <property type="molecule type" value="Genomic_DNA"/>
</dbReference>
<feature type="domain" description="EF-hand" evidence="2">
    <location>
        <begin position="207"/>
        <end position="242"/>
    </location>
</feature>
<dbReference type="AlphaFoldDB" id="A0A833VHC6"/>
<sequence>MESKSQQMEKMIEAHCQRLLHDIVSLNILDLVACFIFFIIMRWIENVIENRFLFLPALLLQFLLSYLLDKLCPKYITLILSYIYISMCKSILPKSILKIDFSLVTRNRGKVFFGISTCFVISASFLLEPSVRYYYFKNLAFFGFFSINNCLRREDEIDIKGMKLTIDDLTYVMQILCQFSSNDEIEEIGEQMMGYQELCALFEESEPSLDEVCEAFSIFDQDRDGFFDARDLQIVLIKLGLQGETNLNTCQHMIEQYDSGGGGKINSTDFCRLLETSLL</sequence>
<accession>A0A833VHC6</accession>